<sequence>MAKELVIDSSRLKIAGIDLAEPTLPTPPPPIVSTGLDSASAAINAILPIIESPVADSLPVVNSALTKTGSNFVAAAAIYAEADQSLGEQLGQFQFRSAATTSEYAARGNALMAGSAALGYGLAAGPEIPIASRFTLPTMAQMGSLPGQAATLSGHASQYANLVNQTMGQLQGVASMAQQGPGTAPEPAEDGPVLQLEH</sequence>
<protein>
    <recommendedName>
        <fullName evidence="4">PE family protein</fullName>
    </recommendedName>
</protein>
<gene>
    <name evidence="2" type="ORF">SHTP_1331</name>
</gene>
<evidence type="ECO:0008006" key="4">
    <source>
        <dbReference type="Google" id="ProtNLM"/>
    </source>
</evidence>
<dbReference type="EMBL" id="AP017624">
    <property type="protein sequence ID" value="BAV40602.1"/>
    <property type="molecule type" value="Genomic_DNA"/>
</dbReference>
<organism evidence="2 3">
    <name type="scientific">Mycobacterium ulcerans subsp. shinshuense</name>
    <dbReference type="NCBI Taxonomy" id="1124626"/>
    <lineage>
        <taxon>Bacteria</taxon>
        <taxon>Bacillati</taxon>
        <taxon>Actinomycetota</taxon>
        <taxon>Actinomycetes</taxon>
        <taxon>Mycobacteriales</taxon>
        <taxon>Mycobacteriaceae</taxon>
        <taxon>Mycobacterium</taxon>
        <taxon>Mycobacterium ulcerans group</taxon>
    </lineage>
</organism>
<dbReference type="Proteomes" id="UP000218067">
    <property type="component" value="Chromosome"/>
</dbReference>
<proteinExistence type="predicted"/>
<accession>A0A1B4Y0L9</accession>
<feature type="region of interest" description="Disordered" evidence="1">
    <location>
        <begin position="175"/>
        <end position="198"/>
    </location>
</feature>
<evidence type="ECO:0000313" key="2">
    <source>
        <dbReference type="EMBL" id="BAV40602.1"/>
    </source>
</evidence>
<reference evidence="2 3" key="1">
    <citation type="submission" date="2016-08" db="EMBL/GenBank/DDBJ databases">
        <title>Complete genome sequence of Mycobacterium shinshuense, a subspecies of M. ulcerans.</title>
        <authorList>
            <person name="Yoshida M."/>
            <person name="Ogura Y."/>
            <person name="Hayashi T."/>
            <person name="Hoshino Y."/>
        </authorList>
    </citation>
    <scope>NUCLEOTIDE SEQUENCE [LARGE SCALE GENOMIC DNA]</scope>
    <source>
        <strain evidence="3">ATCC 33728</strain>
    </source>
</reference>
<dbReference type="AlphaFoldDB" id="A0A1B4Y0L9"/>
<evidence type="ECO:0000256" key="1">
    <source>
        <dbReference type="SAM" id="MobiDB-lite"/>
    </source>
</evidence>
<name>A0A1B4Y0L9_MYCUL</name>
<evidence type="ECO:0000313" key="3">
    <source>
        <dbReference type="Proteomes" id="UP000218067"/>
    </source>
</evidence>
<dbReference type="GeneID" id="93435970"/>
<dbReference type="RefSeq" id="WP_096370145.1">
    <property type="nucleotide sequence ID" value="NZ_AP017624.1"/>
</dbReference>